<dbReference type="SUPFAM" id="SSF46689">
    <property type="entry name" value="Homeodomain-like"/>
    <property type="match status" value="1"/>
</dbReference>
<reference evidence="7 8" key="1">
    <citation type="submission" date="2024-06" db="EMBL/GenBank/DDBJ databases">
        <title>The Natural Products Discovery Center: Release of the First 8490 Sequenced Strains for Exploring Actinobacteria Biosynthetic Diversity.</title>
        <authorList>
            <person name="Kalkreuter E."/>
            <person name="Kautsar S.A."/>
            <person name="Yang D."/>
            <person name="Bader C.D."/>
            <person name="Teijaro C.N."/>
            <person name="Fluegel L."/>
            <person name="Davis C.M."/>
            <person name="Simpson J.R."/>
            <person name="Lauterbach L."/>
            <person name="Steele A.D."/>
            <person name="Gui C."/>
            <person name="Meng S."/>
            <person name="Li G."/>
            <person name="Viehrig K."/>
            <person name="Ye F."/>
            <person name="Su P."/>
            <person name="Kiefer A.F."/>
            <person name="Nichols A."/>
            <person name="Cepeda A.J."/>
            <person name="Yan W."/>
            <person name="Fan B."/>
            <person name="Jiang Y."/>
            <person name="Adhikari A."/>
            <person name="Zheng C.-J."/>
            <person name="Schuster L."/>
            <person name="Cowan T.M."/>
            <person name="Smanski M.J."/>
            <person name="Chevrette M.G."/>
            <person name="De Carvalho L.P.S."/>
            <person name="Shen B."/>
        </authorList>
    </citation>
    <scope>NUCLEOTIDE SEQUENCE [LARGE SCALE GENOMIC DNA]</scope>
    <source>
        <strain evidence="7 8">NPDC048946</strain>
    </source>
</reference>
<dbReference type="PROSITE" id="PS50977">
    <property type="entry name" value="HTH_TETR_2"/>
    <property type="match status" value="1"/>
</dbReference>
<dbReference type="RefSeq" id="WP_358357495.1">
    <property type="nucleotide sequence ID" value="NZ_JBEZFP010000069.1"/>
</dbReference>
<dbReference type="PRINTS" id="PR00455">
    <property type="entry name" value="HTHTETR"/>
</dbReference>
<evidence type="ECO:0000256" key="2">
    <source>
        <dbReference type="ARBA" id="ARBA00023125"/>
    </source>
</evidence>
<dbReference type="InterPro" id="IPR036271">
    <property type="entry name" value="Tet_transcr_reg_TetR-rel_C_sf"/>
</dbReference>
<sequence>MIPSARRPQRGRTAIAAPPGTADPESTTQLRTDARRNLEQVLRAAREVFGELGYDAPMEEIARRAGVGVGTIYRRFSGKESLVQRIMITETARLTGEAVAALAEEPDAWAALNRYLRRAVASGAGRLFPALSGRVPVTEEMRDGRTALNEAVCLLVDRAKDEGYLRDDVSDADISLLLSCLLPPPGLPKAQRLTVAARYLEVVLDGLRADRPSPLPGRPFTQDELDTLFLRGGPR</sequence>
<dbReference type="PANTHER" id="PTHR30055">
    <property type="entry name" value="HTH-TYPE TRANSCRIPTIONAL REGULATOR RUTR"/>
    <property type="match status" value="1"/>
</dbReference>
<dbReference type="Gene3D" id="1.10.357.10">
    <property type="entry name" value="Tetracycline Repressor, domain 2"/>
    <property type="match status" value="1"/>
</dbReference>
<dbReference type="PANTHER" id="PTHR30055:SF234">
    <property type="entry name" value="HTH-TYPE TRANSCRIPTIONAL REGULATOR BETI"/>
    <property type="match status" value="1"/>
</dbReference>
<evidence type="ECO:0000256" key="5">
    <source>
        <dbReference type="SAM" id="MobiDB-lite"/>
    </source>
</evidence>
<keyword evidence="3" id="KW-0804">Transcription</keyword>
<accession>A0ABV3DLY1</accession>
<proteinExistence type="predicted"/>
<feature type="region of interest" description="Disordered" evidence="5">
    <location>
        <begin position="1"/>
        <end position="28"/>
    </location>
</feature>
<feature type="DNA-binding region" description="H-T-H motif" evidence="4">
    <location>
        <begin position="57"/>
        <end position="76"/>
    </location>
</feature>
<dbReference type="Pfam" id="PF21597">
    <property type="entry name" value="TetR_C_43"/>
    <property type="match status" value="1"/>
</dbReference>
<dbReference type="InterPro" id="IPR001647">
    <property type="entry name" value="HTH_TetR"/>
</dbReference>
<organism evidence="7 8">
    <name type="scientific">Streptodolium elevatio</name>
    <dbReference type="NCBI Taxonomy" id="3157996"/>
    <lineage>
        <taxon>Bacteria</taxon>
        <taxon>Bacillati</taxon>
        <taxon>Actinomycetota</taxon>
        <taxon>Actinomycetes</taxon>
        <taxon>Kitasatosporales</taxon>
        <taxon>Streptomycetaceae</taxon>
        <taxon>Streptodolium</taxon>
    </lineage>
</organism>
<protein>
    <submittedName>
        <fullName evidence="7">Helix-turn-helix domain-containing protein</fullName>
    </submittedName>
</protein>
<dbReference type="InterPro" id="IPR009057">
    <property type="entry name" value="Homeodomain-like_sf"/>
</dbReference>
<gene>
    <name evidence="7" type="ORF">AB0C36_24645</name>
</gene>
<evidence type="ECO:0000256" key="1">
    <source>
        <dbReference type="ARBA" id="ARBA00023015"/>
    </source>
</evidence>
<evidence type="ECO:0000256" key="4">
    <source>
        <dbReference type="PROSITE-ProRule" id="PRU00335"/>
    </source>
</evidence>
<name>A0ABV3DLY1_9ACTN</name>
<dbReference type="InterPro" id="IPR050109">
    <property type="entry name" value="HTH-type_TetR-like_transc_reg"/>
</dbReference>
<dbReference type="Proteomes" id="UP001551482">
    <property type="component" value="Unassembled WGS sequence"/>
</dbReference>
<comment type="caution">
    <text evidence="7">The sequence shown here is derived from an EMBL/GenBank/DDBJ whole genome shotgun (WGS) entry which is preliminary data.</text>
</comment>
<dbReference type="SUPFAM" id="SSF48498">
    <property type="entry name" value="Tetracyclin repressor-like, C-terminal domain"/>
    <property type="match status" value="1"/>
</dbReference>
<evidence type="ECO:0000256" key="3">
    <source>
        <dbReference type="ARBA" id="ARBA00023163"/>
    </source>
</evidence>
<evidence type="ECO:0000313" key="7">
    <source>
        <dbReference type="EMBL" id="MEU8136686.1"/>
    </source>
</evidence>
<dbReference type="EMBL" id="JBEZFP010000069">
    <property type="protein sequence ID" value="MEU8136686.1"/>
    <property type="molecule type" value="Genomic_DNA"/>
</dbReference>
<feature type="domain" description="HTH tetR-type" evidence="6">
    <location>
        <begin position="35"/>
        <end position="94"/>
    </location>
</feature>
<dbReference type="InterPro" id="IPR049445">
    <property type="entry name" value="TetR_SbtR-like_C"/>
</dbReference>
<evidence type="ECO:0000259" key="6">
    <source>
        <dbReference type="PROSITE" id="PS50977"/>
    </source>
</evidence>
<keyword evidence="8" id="KW-1185">Reference proteome</keyword>
<keyword evidence="1" id="KW-0805">Transcription regulation</keyword>
<dbReference type="Pfam" id="PF00440">
    <property type="entry name" value="TetR_N"/>
    <property type="match status" value="1"/>
</dbReference>
<evidence type="ECO:0000313" key="8">
    <source>
        <dbReference type="Proteomes" id="UP001551482"/>
    </source>
</evidence>
<keyword evidence="2 4" id="KW-0238">DNA-binding</keyword>